<dbReference type="PANTHER" id="PTHR23523:SF2">
    <property type="entry name" value="2-NITROIMIDAZOLE TRANSPORTER"/>
    <property type="match status" value="1"/>
</dbReference>
<feature type="transmembrane region" description="Helical" evidence="5">
    <location>
        <begin position="289"/>
        <end position="308"/>
    </location>
</feature>
<keyword evidence="8" id="KW-1185">Reference proteome</keyword>
<feature type="transmembrane region" description="Helical" evidence="5">
    <location>
        <begin position="12"/>
        <end position="32"/>
    </location>
</feature>
<feature type="transmembrane region" description="Helical" evidence="5">
    <location>
        <begin position="314"/>
        <end position="336"/>
    </location>
</feature>
<evidence type="ECO:0000256" key="2">
    <source>
        <dbReference type="ARBA" id="ARBA00022692"/>
    </source>
</evidence>
<reference evidence="7" key="1">
    <citation type="submission" date="2022-07" db="EMBL/GenBank/DDBJ databases">
        <title>Taxonomic analysis of Microcella humidisoli nov. sp., isolated from riverside soil.</title>
        <authorList>
            <person name="Molina K.M."/>
            <person name="Kim S.B."/>
        </authorList>
    </citation>
    <scope>NUCLEOTIDE SEQUENCE</scope>
    <source>
        <strain evidence="7">MMS21-STM10</strain>
    </source>
</reference>
<sequence length="420" mass="43195">MTDDPSRRRSQLVLGVVAIVLIAATMRLPVAALSPLAGRIDVDIPLSALALGALGTAPPIAFALAGVLAPRLARRLQLEPTLLLAMIAMIAGHLVRAAAVDYTMLLIGTLVLLLGAGFGNVLLPAAVKKVTPNRIGTMTAAYAMIMSIGAAVPPLVAVPLAELGDWRLSLAIWAAFVGIAVLPWIALAVGAVRARRAAIARDDGIPVPTARVSRTALLRSPTVWGIAIPFTISSISAYAGYALLPPMLREIAGVGEAEAGALLALLGFLGLPLAALGPVLVARLRTPTPLLVASTALFGTAYAGLLLAPQSATLFWMIALGLGYITFPMCLALFALRTRTPAMASTVSGAVQTVGYAIAAIAPLLLGALRDTTGSWTLALAVLLVLAFGNLVAVPLLGRRGMVDDELGREPASVVGRAEP</sequence>
<organism evidence="7 8">
    <name type="scientific">Microcella humidisoli</name>
    <dbReference type="NCBI Taxonomy" id="2963406"/>
    <lineage>
        <taxon>Bacteria</taxon>
        <taxon>Bacillati</taxon>
        <taxon>Actinomycetota</taxon>
        <taxon>Actinomycetes</taxon>
        <taxon>Micrococcales</taxon>
        <taxon>Microbacteriaceae</taxon>
        <taxon>Microcella</taxon>
    </lineage>
</organism>
<comment type="subcellular location">
    <subcellularLocation>
        <location evidence="1">Cell membrane</location>
        <topology evidence="1">Multi-pass membrane protein</topology>
    </subcellularLocation>
</comment>
<evidence type="ECO:0000256" key="1">
    <source>
        <dbReference type="ARBA" id="ARBA00004651"/>
    </source>
</evidence>
<dbReference type="RefSeq" id="WP_255159662.1">
    <property type="nucleotide sequence ID" value="NZ_CP101497.1"/>
</dbReference>
<dbReference type="Gene3D" id="1.20.1250.20">
    <property type="entry name" value="MFS general substrate transporter like domains"/>
    <property type="match status" value="1"/>
</dbReference>
<feature type="transmembrane region" description="Helical" evidence="5">
    <location>
        <begin position="223"/>
        <end position="241"/>
    </location>
</feature>
<accession>A0ABY5FWJ7</accession>
<feature type="transmembrane region" description="Helical" evidence="5">
    <location>
        <begin position="105"/>
        <end position="127"/>
    </location>
</feature>
<gene>
    <name evidence="7" type="ORF">NNL39_12835</name>
</gene>
<feature type="transmembrane region" description="Helical" evidence="5">
    <location>
        <begin position="170"/>
        <end position="192"/>
    </location>
</feature>
<dbReference type="Proteomes" id="UP001060039">
    <property type="component" value="Chromosome"/>
</dbReference>
<feature type="transmembrane region" description="Helical" evidence="5">
    <location>
        <begin position="139"/>
        <end position="158"/>
    </location>
</feature>
<evidence type="ECO:0000256" key="5">
    <source>
        <dbReference type="SAM" id="Phobius"/>
    </source>
</evidence>
<evidence type="ECO:0000313" key="8">
    <source>
        <dbReference type="Proteomes" id="UP001060039"/>
    </source>
</evidence>
<protein>
    <submittedName>
        <fullName evidence="7">MFS transporter</fullName>
    </submittedName>
</protein>
<evidence type="ECO:0000256" key="3">
    <source>
        <dbReference type="ARBA" id="ARBA00022989"/>
    </source>
</evidence>
<dbReference type="InterPro" id="IPR020846">
    <property type="entry name" value="MFS_dom"/>
</dbReference>
<dbReference type="Pfam" id="PF07690">
    <property type="entry name" value="MFS_1"/>
    <property type="match status" value="1"/>
</dbReference>
<keyword evidence="3 5" id="KW-1133">Transmembrane helix</keyword>
<feature type="transmembrane region" description="Helical" evidence="5">
    <location>
        <begin position="81"/>
        <end position="99"/>
    </location>
</feature>
<keyword evidence="4 5" id="KW-0472">Membrane</keyword>
<feature type="transmembrane region" description="Helical" evidence="5">
    <location>
        <begin position="261"/>
        <end position="282"/>
    </location>
</feature>
<feature type="domain" description="Major facilitator superfamily (MFS) profile" evidence="6">
    <location>
        <begin position="11"/>
        <end position="401"/>
    </location>
</feature>
<dbReference type="PANTHER" id="PTHR23523">
    <property type="match status" value="1"/>
</dbReference>
<proteinExistence type="predicted"/>
<evidence type="ECO:0000256" key="4">
    <source>
        <dbReference type="ARBA" id="ARBA00023136"/>
    </source>
</evidence>
<evidence type="ECO:0000313" key="7">
    <source>
        <dbReference type="EMBL" id="UTT62516.1"/>
    </source>
</evidence>
<dbReference type="InterPro" id="IPR011701">
    <property type="entry name" value="MFS"/>
</dbReference>
<feature type="transmembrane region" description="Helical" evidence="5">
    <location>
        <begin position="348"/>
        <end position="369"/>
    </location>
</feature>
<dbReference type="SUPFAM" id="SSF103473">
    <property type="entry name" value="MFS general substrate transporter"/>
    <property type="match status" value="1"/>
</dbReference>
<dbReference type="InterPro" id="IPR036259">
    <property type="entry name" value="MFS_trans_sf"/>
</dbReference>
<feature type="transmembrane region" description="Helical" evidence="5">
    <location>
        <begin position="375"/>
        <end position="397"/>
    </location>
</feature>
<dbReference type="InterPro" id="IPR052524">
    <property type="entry name" value="MFS_Cyanate_Porter"/>
</dbReference>
<evidence type="ECO:0000259" key="6">
    <source>
        <dbReference type="PROSITE" id="PS50850"/>
    </source>
</evidence>
<keyword evidence="2 5" id="KW-0812">Transmembrane</keyword>
<feature type="transmembrane region" description="Helical" evidence="5">
    <location>
        <begin position="44"/>
        <end position="69"/>
    </location>
</feature>
<dbReference type="EMBL" id="CP101497">
    <property type="protein sequence ID" value="UTT62516.1"/>
    <property type="molecule type" value="Genomic_DNA"/>
</dbReference>
<dbReference type="PROSITE" id="PS50850">
    <property type="entry name" value="MFS"/>
    <property type="match status" value="1"/>
</dbReference>
<name>A0ABY5FWJ7_9MICO</name>